<dbReference type="Gene3D" id="3.10.450.50">
    <property type="match status" value="1"/>
</dbReference>
<evidence type="ECO:0008006" key="3">
    <source>
        <dbReference type="Google" id="ProtNLM"/>
    </source>
</evidence>
<evidence type="ECO:0000313" key="1">
    <source>
        <dbReference type="EMBL" id="KAK9778466.1"/>
    </source>
</evidence>
<proteinExistence type="predicted"/>
<evidence type="ECO:0000313" key="2">
    <source>
        <dbReference type="Proteomes" id="UP001465668"/>
    </source>
</evidence>
<comment type="caution">
    <text evidence="1">The sequence shown here is derived from an EMBL/GenBank/DDBJ whole genome shotgun (WGS) entry which is preliminary data.</text>
</comment>
<dbReference type="EMBL" id="JARVKM010000015">
    <property type="protein sequence ID" value="KAK9778466.1"/>
    <property type="molecule type" value="Genomic_DNA"/>
</dbReference>
<reference evidence="1 2" key="1">
    <citation type="submission" date="2024-02" db="EMBL/GenBank/DDBJ databases">
        <title>First draft genome assembly of two strains of Seiridium cardinale.</title>
        <authorList>
            <person name="Emiliani G."/>
            <person name="Scali E."/>
        </authorList>
    </citation>
    <scope>NUCLEOTIDE SEQUENCE [LARGE SCALE GENOMIC DNA]</scope>
    <source>
        <strain evidence="1 2">BM-138-000479</strain>
    </source>
</reference>
<dbReference type="InterPro" id="IPR032710">
    <property type="entry name" value="NTF2-like_dom_sf"/>
</dbReference>
<gene>
    <name evidence="1" type="ORF">SCAR479_04488</name>
</gene>
<sequence length="169" mass="19466">MALPSPEIIATITRKKARYARYLDTKQWEKYEGDVSLPDTHFRYLDVDGEPLQLGMTTSCVFDSTKSFAAFFSKFFANLQSLHNIGPGDFEQTSPEEVKVVWGFEDQIILAPLWSLAELRGGGYYYETWRLVDGDWFLHDLVVKRTYQKETLLVKAVFLIQKQLGISLL</sequence>
<accession>A0ABR2XXU6</accession>
<dbReference type="SUPFAM" id="SSF54427">
    <property type="entry name" value="NTF2-like"/>
    <property type="match status" value="1"/>
</dbReference>
<keyword evidence="2" id="KW-1185">Reference proteome</keyword>
<dbReference type="Proteomes" id="UP001465668">
    <property type="component" value="Unassembled WGS sequence"/>
</dbReference>
<protein>
    <recommendedName>
        <fullName evidence="3">SnoaL-like domain-containing protein</fullName>
    </recommendedName>
</protein>
<organism evidence="1 2">
    <name type="scientific">Seiridium cardinale</name>
    <dbReference type="NCBI Taxonomy" id="138064"/>
    <lineage>
        <taxon>Eukaryota</taxon>
        <taxon>Fungi</taxon>
        <taxon>Dikarya</taxon>
        <taxon>Ascomycota</taxon>
        <taxon>Pezizomycotina</taxon>
        <taxon>Sordariomycetes</taxon>
        <taxon>Xylariomycetidae</taxon>
        <taxon>Amphisphaeriales</taxon>
        <taxon>Sporocadaceae</taxon>
        <taxon>Seiridium</taxon>
    </lineage>
</organism>
<name>A0ABR2XXU6_9PEZI</name>